<reference evidence="6" key="1">
    <citation type="submission" date="2022-10" db="EMBL/GenBank/DDBJ databases">
        <title>Culturing micro-colonial fungi from biological soil crusts in the Mojave desert and describing Neophaeococcomyces mojavensis, and introducing the new genera and species Taxawa tesnikishii.</title>
        <authorList>
            <person name="Kurbessoian T."/>
            <person name="Stajich J.E."/>
        </authorList>
    </citation>
    <scope>NUCLEOTIDE SEQUENCE</scope>
    <source>
        <strain evidence="6">TK_1</strain>
    </source>
</reference>
<gene>
    <name evidence="6" type="ORF">H2201_005833</name>
</gene>
<proteinExistence type="predicted"/>
<feature type="transmembrane region" description="Helical" evidence="5">
    <location>
        <begin position="189"/>
        <end position="212"/>
    </location>
</feature>
<dbReference type="PANTHER" id="PTHR11785:SF353">
    <property type="entry name" value="METHIONINE TRANSPORTER (EUROFUNG)"/>
    <property type="match status" value="1"/>
</dbReference>
<keyword evidence="3 5" id="KW-1133">Transmembrane helix</keyword>
<dbReference type="PANTHER" id="PTHR11785">
    <property type="entry name" value="AMINO ACID TRANSPORTER"/>
    <property type="match status" value="1"/>
</dbReference>
<comment type="caution">
    <text evidence="6">The sequence shown here is derived from an EMBL/GenBank/DDBJ whole genome shotgun (WGS) entry which is preliminary data.</text>
</comment>
<sequence>MAYADDRGSGRNQALTGGNVALQFFERTFGNLSPDDIRAQRILSAFLAISSFGNIIVMAFTAARVKQEIAKEGILLEHSQETPVGALFLHWVFCIILIIAIWGQYPNDAYGVLISLFTYVHTLFGFMLSVGMLYLRVTPNCDWRNKASGFVPFFSILAAFLFGLGNLFPVVALWVPPSGECACTTIKPISWFITPIVSWSVLAVGALWWLGFPAVAKRIESKKGNIFTVEKRPEFDRDPPESGDFVQVHETVYLAWVAKESMEDKELLEIEHATSDHGRTA</sequence>
<evidence type="ECO:0000313" key="7">
    <source>
        <dbReference type="Proteomes" id="UP001172684"/>
    </source>
</evidence>
<evidence type="ECO:0000256" key="3">
    <source>
        <dbReference type="ARBA" id="ARBA00022989"/>
    </source>
</evidence>
<feature type="transmembrane region" description="Helical" evidence="5">
    <location>
        <begin position="109"/>
        <end position="135"/>
    </location>
</feature>
<accession>A0ABQ9NPD9</accession>
<name>A0ABQ9NPD9_9PEZI</name>
<keyword evidence="7" id="KW-1185">Reference proteome</keyword>
<feature type="transmembrane region" description="Helical" evidence="5">
    <location>
        <begin position="42"/>
        <end position="63"/>
    </location>
</feature>
<keyword evidence="2 5" id="KW-0812">Transmembrane</keyword>
<dbReference type="Proteomes" id="UP001172684">
    <property type="component" value="Unassembled WGS sequence"/>
</dbReference>
<evidence type="ECO:0000256" key="2">
    <source>
        <dbReference type="ARBA" id="ARBA00022692"/>
    </source>
</evidence>
<organism evidence="6 7">
    <name type="scientific">Coniosporium apollinis</name>
    <dbReference type="NCBI Taxonomy" id="61459"/>
    <lineage>
        <taxon>Eukaryota</taxon>
        <taxon>Fungi</taxon>
        <taxon>Dikarya</taxon>
        <taxon>Ascomycota</taxon>
        <taxon>Pezizomycotina</taxon>
        <taxon>Dothideomycetes</taxon>
        <taxon>Dothideomycetes incertae sedis</taxon>
        <taxon>Coniosporium</taxon>
    </lineage>
</organism>
<feature type="transmembrane region" description="Helical" evidence="5">
    <location>
        <begin position="84"/>
        <end position="103"/>
    </location>
</feature>
<evidence type="ECO:0000313" key="6">
    <source>
        <dbReference type="EMBL" id="KAJ9662956.1"/>
    </source>
</evidence>
<comment type="subcellular location">
    <subcellularLocation>
        <location evidence="1">Membrane</location>
        <topology evidence="1">Multi-pass membrane protein</topology>
    </subcellularLocation>
</comment>
<dbReference type="InterPro" id="IPR002293">
    <property type="entry name" value="AA/rel_permease1"/>
</dbReference>
<dbReference type="EMBL" id="JAPDRL010000046">
    <property type="protein sequence ID" value="KAJ9662956.1"/>
    <property type="molecule type" value="Genomic_DNA"/>
</dbReference>
<protein>
    <submittedName>
        <fullName evidence="6">Uncharacterized protein</fullName>
    </submittedName>
</protein>
<dbReference type="Pfam" id="PF13520">
    <property type="entry name" value="AA_permease_2"/>
    <property type="match status" value="1"/>
</dbReference>
<dbReference type="Gene3D" id="1.20.1740.10">
    <property type="entry name" value="Amino acid/polyamine transporter I"/>
    <property type="match status" value="1"/>
</dbReference>
<dbReference type="InterPro" id="IPR050598">
    <property type="entry name" value="AminoAcid_Transporter"/>
</dbReference>
<feature type="transmembrane region" description="Helical" evidence="5">
    <location>
        <begin position="147"/>
        <end position="169"/>
    </location>
</feature>
<keyword evidence="4 5" id="KW-0472">Membrane</keyword>
<evidence type="ECO:0000256" key="4">
    <source>
        <dbReference type="ARBA" id="ARBA00023136"/>
    </source>
</evidence>
<evidence type="ECO:0000256" key="5">
    <source>
        <dbReference type="SAM" id="Phobius"/>
    </source>
</evidence>
<evidence type="ECO:0000256" key="1">
    <source>
        <dbReference type="ARBA" id="ARBA00004141"/>
    </source>
</evidence>